<protein>
    <submittedName>
        <fullName evidence="2">Uncharacterized protein</fullName>
    </submittedName>
</protein>
<dbReference type="EMBL" id="JAGKQM010000005">
    <property type="protein sequence ID" value="KAH0926387.1"/>
    <property type="molecule type" value="Genomic_DNA"/>
</dbReference>
<proteinExistence type="predicted"/>
<feature type="region of interest" description="Disordered" evidence="1">
    <location>
        <begin position="30"/>
        <end position="62"/>
    </location>
</feature>
<sequence length="126" mass="13819">MIFDRLTNSLLTSTKKNLCFFRVSLSRVTTSTENSGGAISDQELPSSYLTPSTSPLSQPPSISTFPPQVAIVSLSSMASSSDMRKDSLRLYENMSMNHSFFLSNIQMVDEAVGEDVLSELRESALL</sequence>
<gene>
    <name evidence="2" type="ORF">HID58_018643</name>
</gene>
<reference evidence="2 3" key="1">
    <citation type="submission" date="2021-05" db="EMBL/GenBank/DDBJ databases">
        <title>Genome Assembly of Synthetic Allotetraploid Brassica napus Reveals Homoeologous Exchanges between Subgenomes.</title>
        <authorList>
            <person name="Davis J.T."/>
        </authorList>
    </citation>
    <scope>NUCLEOTIDE SEQUENCE [LARGE SCALE GENOMIC DNA]</scope>
    <source>
        <strain evidence="3">cv. Da-Ae</strain>
        <tissue evidence="2">Seedling</tissue>
    </source>
</reference>
<name>A0ABQ8DAL4_BRANA</name>
<evidence type="ECO:0000313" key="3">
    <source>
        <dbReference type="Proteomes" id="UP000824890"/>
    </source>
</evidence>
<feature type="compositionally biased region" description="Low complexity" evidence="1">
    <location>
        <begin position="44"/>
        <end position="62"/>
    </location>
</feature>
<organism evidence="2 3">
    <name type="scientific">Brassica napus</name>
    <name type="common">Rape</name>
    <dbReference type="NCBI Taxonomy" id="3708"/>
    <lineage>
        <taxon>Eukaryota</taxon>
        <taxon>Viridiplantae</taxon>
        <taxon>Streptophyta</taxon>
        <taxon>Embryophyta</taxon>
        <taxon>Tracheophyta</taxon>
        <taxon>Spermatophyta</taxon>
        <taxon>Magnoliopsida</taxon>
        <taxon>eudicotyledons</taxon>
        <taxon>Gunneridae</taxon>
        <taxon>Pentapetalae</taxon>
        <taxon>rosids</taxon>
        <taxon>malvids</taxon>
        <taxon>Brassicales</taxon>
        <taxon>Brassicaceae</taxon>
        <taxon>Brassiceae</taxon>
        <taxon>Brassica</taxon>
    </lineage>
</organism>
<evidence type="ECO:0000256" key="1">
    <source>
        <dbReference type="SAM" id="MobiDB-lite"/>
    </source>
</evidence>
<accession>A0ABQ8DAL4</accession>
<evidence type="ECO:0000313" key="2">
    <source>
        <dbReference type="EMBL" id="KAH0926387.1"/>
    </source>
</evidence>
<keyword evidence="3" id="KW-1185">Reference proteome</keyword>
<comment type="caution">
    <text evidence="2">The sequence shown here is derived from an EMBL/GenBank/DDBJ whole genome shotgun (WGS) entry which is preliminary data.</text>
</comment>
<dbReference type="Proteomes" id="UP000824890">
    <property type="component" value="Unassembled WGS sequence"/>
</dbReference>